<comment type="similarity">
    <text evidence="1">Belongs to the LytR/CpsA/Psr (LCP) family.</text>
</comment>
<organism evidence="3 4">
    <name type="scientific">Ureibacillus thermosphaericus</name>
    <dbReference type="NCBI Taxonomy" id="51173"/>
    <lineage>
        <taxon>Bacteria</taxon>
        <taxon>Bacillati</taxon>
        <taxon>Bacillota</taxon>
        <taxon>Bacilli</taxon>
        <taxon>Bacillales</taxon>
        <taxon>Caryophanaceae</taxon>
        <taxon>Ureibacillus</taxon>
    </lineage>
</organism>
<evidence type="ECO:0000313" key="4">
    <source>
        <dbReference type="Proteomes" id="UP000557217"/>
    </source>
</evidence>
<dbReference type="Proteomes" id="UP000557217">
    <property type="component" value="Unassembled WGS sequence"/>
</dbReference>
<reference evidence="3 4" key="1">
    <citation type="submission" date="2020-08" db="EMBL/GenBank/DDBJ databases">
        <title>Genomic Encyclopedia of Type Strains, Phase IV (KMG-IV): sequencing the most valuable type-strain genomes for metagenomic binning, comparative biology and taxonomic classification.</title>
        <authorList>
            <person name="Goeker M."/>
        </authorList>
    </citation>
    <scope>NUCLEOTIDE SEQUENCE [LARGE SCALE GENOMIC DNA]</scope>
    <source>
        <strain evidence="3 4">DSM 10633</strain>
    </source>
</reference>
<dbReference type="PANTHER" id="PTHR33392:SF3">
    <property type="entry name" value="POLYISOPRENYL-TEICHOIC ACID--PEPTIDOGLYCAN TEICHOIC ACID TRANSFERASE TAGT"/>
    <property type="match status" value="1"/>
</dbReference>
<keyword evidence="4" id="KW-1185">Reference proteome</keyword>
<dbReference type="Pfam" id="PF03816">
    <property type="entry name" value="LytR_cpsA_psr"/>
    <property type="match status" value="1"/>
</dbReference>
<comment type="caution">
    <text evidence="3">The sequence shown here is derived from an EMBL/GenBank/DDBJ whole genome shotgun (WGS) entry which is preliminary data.</text>
</comment>
<sequence length="361" mass="40792">MKRMQKKEKKGKRSTKFSLVLKVLALLSASFLICATAYGIYLTKKAEYAAKQSYEELEERQSSPKREIKAEAEIDNISILFIGVDDSETRGQGSDHSRSDALLLMTLNREAKTAKLVSIPRDSYVYIPKVGYQDKITHAHAFGGTVATIETIEELFDIPVDYYVRMNFNAFIDVVDALGGIDLEVNIPYAFYEKDENDRYSIYLEPGYHHLDGRKALALARTRKHDTDFARGERQQDIIKAIANKALSLSSITKYDEVLLAIGDNMKTNLTFDDMKSFLTYFSGGMPQIDTLTLQGQGDMSTGIYYYMLDRESLEETKQILKSHLEIIPSNASSNISEIGSDDETQQVDVGSYSYSSNWNR</sequence>
<dbReference type="PANTHER" id="PTHR33392">
    <property type="entry name" value="POLYISOPRENYL-TEICHOIC ACID--PEPTIDOGLYCAN TEICHOIC ACID TRANSFERASE TAGU"/>
    <property type="match status" value="1"/>
</dbReference>
<accession>A0A840PQ16</accession>
<proteinExistence type="inferred from homology"/>
<evidence type="ECO:0000259" key="2">
    <source>
        <dbReference type="Pfam" id="PF03816"/>
    </source>
</evidence>
<dbReference type="Gene3D" id="3.40.630.190">
    <property type="entry name" value="LCP protein"/>
    <property type="match status" value="1"/>
</dbReference>
<dbReference type="InterPro" id="IPR004474">
    <property type="entry name" value="LytR_CpsA_psr"/>
</dbReference>
<dbReference type="EMBL" id="JACHGZ010000060">
    <property type="protein sequence ID" value="MBB5150505.1"/>
    <property type="molecule type" value="Genomic_DNA"/>
</dbReference>
<dbReference type="RefSeq" id="WP_168412861.1">
    <property type="nucleotide sequence ID" value="NZ_JAAXPW010000057.1"/>
</dbReference>
<feature type="domain" description="Cell envelope-related transcriptional attenuator" evidence="2">
    <location>
        <begin position="98"/>
        <end position="247"/>
    </location>
</feature>
<protein>
    <submittedName>
        <fullName evidence="3">LCP family protein required for cell wall assembly</fullName>
    </submittedName>
</protein>
<dbReference type="AlphaFoldDB" id="A0A840PQ16"/>
<name>A0A840PQ16_URETH</name>
<evidence type="ECO:0000313" key="3">
    <source>
        <dbReference type="EMBL" id="MBB5150505.1"/>
    </source>
</evidence>
<gene>
    <name evidence="3" type="ORF">HNR36_002931</name>
</gene>
<dbReference type="InterPro" id="IPR050922">
    <property type="entry name" value="LytR/CpsA/Psr_CW_biosynth"/>
</dbReference>
<dbReference type="NCBIfam" id="TIGR00350">
    <property type="entry name" value="lytR_cpsA_psr"/>
    <property type="match status" value="1"/>
</dbReference>
<evidence type="ECO:0000256" key="1">
    <source>
        <dbReference type="ARBA" id="ARBA00006068"/>
    </source>
</evidence>